<accession>A0A3B0P2B0</accession>
<dbReference type="InterPro" id="IPR005046">
    <property type="entry name" value="DUF285"/>
</dbReference>
<dbReference type="AlphaFoldDB" id="A0A3B0P2B0"/>
<dbReference type="Pfam" id="PF03382">
    <property type="entry name" value="DUF285"/>
    <property type="match status" value="1"/>
</dbReference>
<protein>
    <submittedName>
        <fullName evidence="1">Mycoplasma protein of uncharacterized function, DUF285</fullName>
    </submittedName>
</protein>
<evidence type="ECO:0000313" key="2">
    <source>
        <dbReference type="Proteomes" id="UP000259864"/>
    </source>
</evidence>
<dbReference type="KEGG" id="mala:NCTC10135_00964"/>
<reference evidence="2" key="1">
    <citation type="submission" date="2018-06" db="EMBL/GenBank/DDBJ databases">
        <authorList>
            <consortium name="Pathogen Informatics"/>
        </authorList>
    </citation>
    <scope>NUCLEOTIDE SEQUENCE [LARGE SCALE GENOMIC DNA]</scope>
    <source>
        <strain evidence="2">NCTC10135</strain>
    </source>
</reference>
<evidence type="ECO:0000313" key="1">
    <source>
        <dbReference type="EMBL" id="SYV90440.1"/>
    </source>
</evidence>
<feature type="non-terminal residue" evidence="1">
    <location>
        <position position="41"/>
    </location>
</feature>
<gene>
    <name evidence="1" type="ORF">NCTC10135_00964</name>
</gene>
<sequence>MFYGVRSKQIRGLQKWDTSNIQNMSGLFRTTNYFNEDISRW</sequence>
<proteinExistence type="predicted"/>
<dbReference type="Proteomes" id="UP000259864">
    <property type="component" value="Chromosome 1"/>
</dbReference>
<dbReference type="EMBL" id="LS991949">
    <property type="protein sequence ID" value="SYV90440.1"/>
    <property type="molecule type" value="Genomic_DNA"/>
</dbReference>
<organism evidence="1 2">
    <name type="scientific">Metamycoplasma alkalescens</name>
    <dbReference type="NCBI Taxonomy" id="45363"/>
    <lineage>
        <taxon>Bacteria</taxon>
        <taxon>Bacillati</taxon>
        <taxon>Mycoplasmatota</taxon>
        <taxon>Mycoplasmoidales</taxon>
        <taxon>Metamycoplasmataceae</taxon>
        <taxon>Metamycoplasma</taxon>
    </lineage>
</organism>
<name>A0A3B0P2B0_9BACT</name>